<keyword evidence="2" id="KW-1185">Reference proteome</keyword>
<evidence type="ECO:0000313" key="2">
    <source>
        <dbReference type="Proteomes" id="UP000018721"/>
    </source>
</evidence>
<accession>V9FGE1</accession>
<dbReference type="AlphaFoldDB" id="V9FGE1"/>
<proteinExistence type="predicted"/>
<reference evidence="1 2" key="1">
    <citation type="submission" date="2013-11" db="EMBL/GenBank/DDBJ databases">
        <title>The Genome Sequence of Phytophthora parasitica P1569.</title>
        <authorList>
            <consortium name="The Broad Institute Genomics Platform"/>
            <person name="Russ C."/>
            <person name="Tyler B."/>
            <person name="Panabieres F."/>
            <person name="Shan W."/>
            <person name="Tripathy S."/>
            <person name="Grunwald N."/>
            <person name="Machado M."/>
            <person name="Johnson C.S."/>
            <person name="Arredondo F."/>
            <person name="Hong C."/>
            <person name="Coffey M."/>
            <person name="Young S.K."/>
            <person name="Zeng Q."/>
            <person name="Gargeya S."/>
            <person name="Fitzgerald M."/>
            <person name="Abouelleil A."/>
            <person name="Alvarado L."/>
            <person name="Chapman S.B."/>
            <person name="Gainer-Dewar J."/>
            <person name="Goldberg J."/>
            <person name="Griggs A."/>
            <person name="Gujja S."/>
            <person name="Hansen M."/>
            <person name="Howarth C."/>
            <person name="Imamovic A."/>
            <person name="Ireland A."/>
            <person name="Larimer J."/>
            <person name="McCowan C."/>
            <person name="Murphy C."/>
            <person name="Pearson M."/>
            <person name="Poon T.W."/>
            <person name="Priest M."/>
            <person name="Roberts A."/>
            <person name="Saif S."/>
            <person name="Shea T."/>
            <person name="Sykes S."/>
            <person name="Wortman J."/>
            <person name="Nusbaum C."/>
            <person name="Birren B."/>
        </authorList>
    </citation>
    <scope>NUCLEOTIDE SEQUENCE [LARGE SCALE GENOMIC DNA]</scope>
    <source>
        <strain evidence="1 2">P1569</strain>
    </source>
</reference>
<dbReference type="EMBL" id="ANIZ01001020">
    <property type="protein sequence ID" value="ETI50515.1"/>
    <property type="molecule type" value="Genomic_DNA"/>
</dbReference>
<evidence type="ECO:0000313" key="1">
    <source>
        <dbReference type="EMBL" id="ETI50515.1"/>
    </source>
</evidence>
<sequence length="123" mass="13664">MAGDMTAALRNISIHSNNVYLLARLIEEENALRVLGLELDSVNEVVALPTSKIQIARKIVASAYESPKMPRKGYRSLMGSLRCVCFSNTWWSQVAPMVDIQGLTSIWHHISTRTPLPTNTAEP</sequence>
<name>V9FGE1_PHYNI</name>
<dbReference type="Proteomes" id="UP000018721">
    <property type="component" value="Unassembled WGS sequence"/>
</dbReference>
<comment type="caution">
    <text evidence="1">The sequence shown here is derived from an EMBL/GenBank/DDBJ whole genome shotgun (WGS) entry which is preliminary data.</text>
</comment>
<dbReference type="OrthoDB" id="10616673at2759"/>
<organism evidence="1 2">
    <name type="scientific">Phytophthora nicotianae P1569</name>
    <dbReference type="NCBI Taxonomy" id="1317065"/>
    <lineage>
        <taxon>Eukaryota</taxon>
        <taxon>Sar</taxon>
        <taxon>Stramenopiles</taxon>
        <taxon>Oomycota</taxon>
        <taxon>Peronosporomycetes</taxon>
        <taxon>Peronosporales</taxon>
        <taxon>Peronosporaceae</taxon>
        <taxon>Phytophthora</taxon>
    </lineage>
</organism>
<gene>
    <name evidence="1" type="ORF">F443_05972</name>
</gene>
<protein>
    <submittedName>
        <fullName evidence="1">Uncharacterized protein</fullName>
    </submittedName>
</protein>
<dbReference type="HOGENOM" id="CLU_2019769_0_0_1"/>